<accession>A0A4U8UML3</accession>
<proteinExistence type="predicted"/>
<organism evidence="1 2">
    <name type="scientific">Steinernema carpocapsae</name>
    <name type="common">Entomopathogenic nematode</name>
    <dbReference type="NCBI Taxonomy" id="34508"/>
    <lineage>
        <taxon>Eukaryota</taxon>
        <taxon>Metazoa</taxon>
        <taxon>Ecdysozoa</taxon>
        <taxon>Nematoda</taxon>
        <taxon>Chromadorea</taxon>
        <taxon>Rhabditida</taxon>
        <taxon>Tylenchina</taxon>
        <taxon>Panagrolaimomorpha</taxon>
        <taxon>Strongyloidoidea</taxon>
        <taxon>Steinernematidae</taxon>
        <taxon>Steinernema</taxon>
    </lineage>
</organism>
<sequence>MRTCYLCDHVSNLSRNFGHVQVASILFPLVLLDSVTTYELRKLQCKLKLSQIRPSSLFEYRANARSQRHTALA</sequence>
<evidence type="ECO:0000313" key="1">
    <source>
        <dbReference type="EMBL" id="TMS33869.1"/>
    </source>
</evidence>
<reference evidence="1 2" key="2">
    <citation type="journal article" date="2019" name="G3 (Bethesda)">
        <title>Hybrid Assembly of the Genome of the Entomopathogenic Nematode Steinernema carpocapsae Identifies the X-Chromosome.</title>
        <authorList>
            <person name="Serra L."/>
            <person name="Macchietto M."/>
            <person name="Macias-Munoz A."/>
            <person name="McGill C.J."/>
            <person name="Rodriguez I.M."/>
            <person name="Rodriguez B."/>
            <person name="Murad R."/>
            <person name="Mortazavi A."/>
        </authorList>
    </citation>
    <scope>NUCLEOTIDE SEQUENCE [LARGE SCALE GENOMIC DNA]</scope>
    <source>
        <strain evidence="1 2">ALL</strain>
    </source>
</reference>
<protein>
    <submittedName>
        <fullName evidence="1">Uncharacterized protein</fullName>
    </submittedName>
</protein>
<dbReference type="EMBL" id="CM016762">
    <property type="protein sequence ID" value="TMS33869.1"/>
    <property type="molecule type" value="Genomic_DNA"/>
</dbReference>
<dbReference type="AlphaFoldDB" id="A0A4U8UML3"/>
<comment type="caution">
    <text evidence="1">The sequence shown here is derived from an EMBL/GenBank/DDBJ whole genome shotgun (WGS) entry which is preliminary data.</text>
</comment>
<evidence type="ECO:0000313" key="2">
    <source>
        <dbReference type="Proteomes" id="UP000298663"/>
    </source>
</evidence>
<dbReference type="Proteomes" id="UP000298663">
    <property type="component" value="Chromosome X"/>
</dbReference>
<gene>
    <name evidence="1" type="ORF">L596_001559</name>
</gene>
<keyword evidence="2" id="KW-1185">Reference proteome</keyword>
<name>A0A4U8UML3_STECR</name>
<reference evidence="1 2" key="1">
    <citation type="journal article" date="2015" name="Genome Biol.">
        <title>Comparative genomics of Steinernema reveals deeply conserved gene regulatory networks.</title>
        <authorList>
            <person name="Dillman A.R."/>
            <person name="Macchietto M."/>
            <person name="Porter C.F."/>
            <person name="Rogers A."/>
            <person name="Williams B."/>
            <person name="Antoshechkin I."/>
            <person name="Lee M.M."/>
            <person name="Goodwin Z."/>
            <person name="Lu X."/>
            <person name="Lewis E.E."/>
            <person name="Goodrich-Blair H."/>
            <person name="Stock S.P."/>
            <person name="Adams B.J."/>
            <person name="Sternberg P.W."/>
            <person name="Mortazavi A."/>
        </authorList>
    </citation>
    <scope>NUCLEOTIDE SEQUENCE [LARGE SCALE GENOMIC DNA]</scope>
    <source>
        <strain evidence="1 2">ALL</strain>
    </source>
</reference>
<dbReference type="EMBL" id="AZBU02000001">
    <property type="protein sequence ID" value="TMS33869.1"/>
    <property type="molecule type" value="Genomic_DNA"/>
</dbReference>